<evidence type="ECO:0000313" key="4">
    <source>
        <dbReference type="Ensembl" id="ENSMALP00000027346.1"/>
    </source>
</evidence>
<dbReference type="Gene3D" id="1.10.533.10">
    <property type="entry name" value="Death Domain, Fas"/>
    <property type="match status" value="1"/>
</dbReference>
<keyword evidence="2" id="KW-0040">ANK repeat</keyword>
<dbReference type="AlphaFoldDB" id="A0A3Q3KD49"/>
<dbReference type="PANTHER" id="PTHR24123:SF74">
    <property type="entry name" value="ANKYRIN 3"/>
    <property type="match status" value="1"/>
</dbReference>
<dbReference type="InterPro" id="IPR051165">
    <property type="entry name" value="Multifunctional_ANK_Repeat"/>
</dbReference>
<evidence type="ECO:0000256" key="2">
    <source>
        <dbReference type="ARBA" id="ARBA00023043"/>
    </source>
</evidence>
<dbReference type="InterPro" id="IPR000488">
    <property type="entry name" value="Death_dom"/>
</dbReference>
<evidence type="ECO:0000313" key="5">
    <source>
        <dbReference type="Proteomes" id="UP000261600"/>
    </source>
</evidence>
<evidence type="ECO:0000256" key="1">
    <source>
        <dbReference type="ARBA" id="ARBA00022737"/>
    </source>
</evidence>
<dbReference type="STRING" id="43700.ENSMALP00000027346"/>
<feature type="domain" description="Death" evidence="3">
    <location>
        <begin position="17"/>
        <end position="101"/>
    </location>
</feature>
<dbReference type="Proteomes" id="UP000261600">
    <property type="component" value="Unplaced"/>
</dbReference>
<dbReference type="Ensembl" id="ENSMALT00000027849.1">
    <property type="protein sequence ID" value="ENSMALP00000027346.1"/>
    <property type="gene ID" value="ENSMALG00000018980.1"/>
</dbReference>
<protein>
    <recommendedName>
        <fullName evidence="3">Death domain-containing protein</fullName>
    </recommendedName>
</protein>
<reference evidence="4" key="2">
    <citation type="submission" date="2025-09" db="UniProtKB">
        <authorList>
            <consortium name="Ensembl"/>
        </authorList>
    </citation>
    <scope>IDENTIFICATION</scope>
</reference>
<dbReference type="SMART" id="SM00005">
    <property type="entry name" value="DEATH"/>
    <property type="match status" value="1"/>
</dbReference>
<accession>A0A3Q3KD49</accession>
<organism evidence="4 5">
    <name type="scientific">Monopterus albus</name>
    <name type="common">Swamp eel</name>
    <dbReference type="NCBI Taxonomy" id="43700"/>
    <lineage>
        <taxon>Eukaryota</taxon>
        <taxon>Metazoa</taxon>
        <taxon>Chordata</taxon>
        <taxon>Craniata</taxon>
        <taxon>Vertebrata</taxon>
        <taxon>Euteleostomi</taxon>
        <taxon>Actinopterygii</taxon>
        <taxon>Neopterygii</taxon>
        <taxon>Teleostei</taxon>
        <taxon>Neoteleostei</taxon>
        <taxon>Acanthomorphata</taxon>
        <taxon>Anabantaria</taxon>
        <taxon>Synbranchiformes</taxon>
        <taxon>Synbranchidae</taxon>
        <taxon>Monopterus</taxon>
    </lineage>
</organism>
<evidence type="ECO:0000259" key="3">
    <source>
        <dbReference type="PROSITE" id="PS50017"/>
    </source>
</evidence>
<keyword evidence="1" id="KW-0677">Repeat</keyword>
<keyword evidence="5" id="KW-1185">Reference proteome</keyword>
<reference evidence="4" key="1">
    <citation type="submission" date="2025-08" db="UniProtKB">
        <authorList>
            <consortium name="Ensembl"/>
        </authorList>
    </citation>
    <scope>IDENTIFICATION</scope>
</reference>
<sequence>MLFSSILPGPQSPCERTDLRMAIVADHLGLSWTELAREMNFTVDEINHIRLENPNSLTAQSFMLLKKWVSREGKNATTDALTAVLTKVNRMDIVTLLEGPIFDYGNISGTRCFADDNAVFQDQADGKV</sequence>
<dbReference type="SUPFAM" id="SSF47986">
    <property type="entry name" value="DEATH domain"/>
    <property type="match status" value="1"/>
</dbReference>
<proteinExistence type="predicted"/>
<dbReference type="PROSITE" id="PS50017">
    <property type="entry name" value="DEATH_DOMAIN"/>
    <property type="match status" value="1"/>
</dbReference>
<dbReference type="Pfam" id="PF00531">
    <property type="entry name" value="Death"/>
    <property type="match status" value="1"/>
</dbReference>
<dbReference type="PANTHER" id="PTHR24123">
    <property type="entry name" value="ANKYRIN REPEAT-CONTAINING"/>
    <property type="match status" value="1"/>
</dbReference>
<dbReference type="InterPro" id="IPR011029">
    <property type="entry name" value="DEATH-like_dom_sf"/>
</dbReference>
<dbReference type="FunFam" id="1.10.533.10:FF:000002">
    <property type="entry name" value="Ankyrin-3 isoform 2"/>
    <property type="match status" value="1"/>
</dbReference>
<name>A0A3Q3KD49_MONAL</name>
<dbReference type="GO" id="GO:0007165">
    <property type="term" value="P:signal transduction"/>
    <property type="evidence" value="ECO:0007669"/>
    <property type="project" value="InterPro"/>
</dbReference>